<dbReference type="GO" id="GO:0005544">
    <property type="term" value="F:calcium-dependent phospholipid binding"/>
    <property type="evidence" value="ECO:0007669"/>
    <property type="project" value="TreeGrafter"/>
</dbReference>
<dbReference type="InterPro" id="IPR035892">
    <property type="entry name" value="C2_domain_sf"/>
</dbReference>
<keyword evidence="3" id="KW-1185">Reference proteome</keyword>
<dbReference type="Pfam" id="PF00168">
    <property type="entry name" value="C2"/>
    <property type="match status" value="2"/>
</dbReference>
<dbReference type="Proteomes" id="UP000678393">
    <property type="component" value="Unassembled WGS sequence"/>
</dbReference>
<dbReference type="GO" id="GO:0070382">
    <property type="term" value="C:exocytic vesicle"/>
    <property type="evidence" value="ECO:0007669"/>
    <property type="project" value="TreeGrafter"/>
</dbReference>
<dbReference type="GO" id="GO:0005886">
    <property type="term" value="C:plasma membrane"/>
    <property type="evidence" value="ECO:0007669"/>
    <property type="project" value="TreeGrafter"/>
</dbReference>
<organism evidence="2 3">
    <name type="scientific">Candidula unifasciata</name>
    <dbReference type="NCBI Taxonomy" id="100452"/>
    <lineage>
        <taxon>Eukaryota</taxon>
        <taxon>Metazoa</taxon>
        <taxon>Spiralia</taxon>
        <taxon>Lophotrochozoa</taxon>
        <taxon>Mollusca</taxon>
        <taxon>Gastropoda</taxon>
        <taxon>Heterobranchia</taxon>
        <taxon>Euthyneura</taxon>
        <taxon>Panpulmonata</taxon>
        <taxon>Eupulmonata</taxon>
        <taxon>Stylommatophora</taxon>
        <taxon>Helicina</taxon>
        <taxon>Helicoidea</taxon>
        <taxon>Geomitridae</taxon>
        <taxon>Candidula</taxon>
    </lineage>
</organism>
<dbReference type="GO" id="GO:0030276">
    <property type="term" value="F:clathrin binding"/>
    <property type="evidence" value="ECO:0007669"/>
    <property type="project" value="TreeGrafter"/>
</dbReference>
<dbReference type="PANTHER" id="PTHR10024">
    <property type="entry name" value="SYNAPTOTAGMIN"/>
    <property type="match status" value="1"/>
</dbReference>
<dbReference type="GO" id="GO:0005509">
    <property type="term" value="F:calcium ion binding"/>
    <property type="evidence" value="ECO:0007669"/>
    <property type="project" value="TreeGrafter"/>
</dbReference>
<reference evidence="2" key="1">
    <citation type="submission" date="2021-04" db="EMBL/GenBank/DDBJ databases">
        <authorList>
            <consortium name="Molecular Ecology Group"/>
        </authorList>
    </citation>
    <scope>NUCLEOTIDE SEQUENCE</scope>
</reference>
<accession>A0A8S3Z2J2</accession>
<dbReference type="EMBL" id="CAJHNH020001179">
    <property type="protein sequence ID" value="CAG5121870.1"/>
    <property type="molecule type" value="Genomic_DNA"/>
</dbReference>
<evidence type="ECO:0000313" key="2">
    <source>
        <dbReference type="EMBL" id="CAG5121870.1"/>
    </source>
</evidence>
<dbReference type="Gene3D" id="2.60.40.150">
    <property type="entry name" value="C2 domain"/>
    <property type="match status" value="2"/>
</dbReference>
<dbReference type="OrthoDB" id="67700at2759"/>
<dbReference type="GO" id="GO:0001786">
    <property type="term" value="F:phosphatidylserine binding"/>
    <property type="evidence" value="ECO:0007669"/>
    <property type="project" value="TreeGrafter"/>
</dbReference>
<gene>
    <name evidence="2" type="ORF">CUNI_LOCUS7428</name>
</gene>
<dbReference type="GO" id="GO:0000149">
    <property type="term" value="F:SNARE binding"/>
    <property type="evidence" value="ECO:0007669"/>
    <property type="project" value="TreeGrafter"/>
</dbReference>
<evidence type="ECO:0000313" key="3">
    <source>
        <dbReference type="Proteomes" id="UP000678393"/>
    </source>
</evidence>
<proteinExistence type="predicted"/>
<feature type="domain" description="C2" evidence="1">
    <location>
        <begin position="145"/>
        <end position="276"/>
    </location>
</feature>
<protein>
    <recommendedName>
        <fullName evidence="1">C2 domain-containing protein</fullName>
    </recommendedName>
</protein>
<comment type="caution">
    <text evidence="2">The sequence shown here is derived from an EMBL/GenBank/DDBJ whole genome shotgun (WGS) entry which is preliminary data.</text>
</comment>
<dbReference type="InterPro" id="IPR000008">
    <property type="entry name" value="C2_dom"/>
</dbReference>
<dbReference type="SMART" id="SM00239">
    <property type="entry name" value="C2"/>
    <property type="match status" value="2"/>
</dbReference>
<dbReference type="SUPFAM" id="SSF49562">
    <property type="entry name" value="C2 domain (Calcium/lipid-binding domain, CaLB)"/>
    <property type="match status" value="2"/>
</dbReference>
<dbReference type="PROSITE" id="PS50004">
    <property type="entry name" value="C2"/>
    <property type="match status" value="2"/>
</dbReference>
<name>A0A8S3Z2J2_9EUPU</name>
<dbReference type="CDD" id="cd00276">
    <property type="entry name" value="C2B_Synaptotagmin"/>
    <property type="match status" value="1"/>
</dbReference>
<evidence type="ECO:0000259" key="1">
    <source>
        <dbReference type="PROSITE" id="PS50004"/>
    </source>
</evidence>
<dbReference type="AlphaFoldDB" id="A0A8S3Z2J2"/>
<sequence>MVRQASVSSIEEESQGTIHISLEHNPETSILTINLIRAHNLLPRDPDGMANPYFRLTLLPGQRTSAQCRIHRKTLNPVLEEEFIFELSSEEVATTTLELLLYEYDQFSTDECVGYVRIPLDNLDLSSRLDLWRSISPYEKPKDKDLGDVMFSVSYLPSAERLTVVVVRARNLRLADDSKVDLNPFIKVCISSGTKKLKKKKTSTAHGTNSPTWNEALVFSVHREKLKNIAMEVAAYHDNKLGSDECIGRVRLPPDSEDGIHCQELLTEKSMPARWYSLG</sequence>
<feature type="domain" description="C2" evidence="1">
    <location>
        <begin position="14"/>
        <end position="133"/>
    </location>
</feature>
<dbReference type="PANTHER" id="PTHR10024:SF383">
    <property type="entry name" value="C2 DOMAIN-CONTAINING PROTEIN"/>
    <property type="match status" value="1"/>
</dbReference>
<dbReference type="GO" id="GO:0017156">
    <property type="term" value="P:calcium-ion regulated exocytosis"/>
    <property type="evidence" value="ECO:0007669"/>
    <property type="project" value="TreeGrafter"/>
</dbReference>